<reference evidence="2 3" key="1">
    <citation type="journal article" date="2019" name="Plant Biotechnol. J.">
        <title>The red bayberry genome and genetic basis of sex determination.</title>
        <authorList>
            <person name="Jia H.M."/>
            <person name="Jia H.J."/>
            <person name="Cai Q.L."/>
            <person name="Wang Y."/>
            <person name="Zhao H.B."/>
            <person name="Yang W.F."/>
            <person name="Wang G.Y."/>
            <person name="Li Y.H."/>
            <person name="Zhan D.L."/>
            <person name="Shen Y.T."/>
            <person name="Niu Q.F."/>
            <person name="Chang L."/>
            <person name="Qiu J."/>
            <person name="Zhao L."/>
            <person name="Xie H.B."/>
            <person name="Fu W.Y."/>
            <person name="Jin J."/>
            <person name="Li X.W."/>
            <person name="Jiao Y."/>
            <person name="Zhou C.C."/>
            <person name="Tu T."/>
            <person name="Chai C.Y."/>
            <person name="Gao J.L."/>
            <person name="Fan L.J."/>
            <person name="van de Weg E."/>
            <person name="Wang J.Y."/>
            <person name="Gao Z.S."/>
        </authorList>
    </citation>
    <scope>NUCLEOTIDE SEQUENCE [LARGE SCALE GENOMIC DNA]</scope>
    <source>
        <tissue evidence="2">Leaves</tissue>
    </source>
</reference>
<dbReference type="InterPro" id="IPR011256">
    <property type="entry name" value="Reg_factor_effector_dom_sf"/>
</dbReference>
<comment type="caution">
    <text evidence="2">The sequence shown here is derived from an EMBL/GenBank/DDBJ whole genome shotgun (WGS) entry which is preliminary data.</text>
</comment>
<sequence>MGRSLLYFLPYYLVSLMYACLVNTDNLVLSVVAIESPQYTLVRSESDLEIRLYGESSWMSALVPGATTFEKSTKDGFHRLYQYIHGGNLDHSRITITAPVLTSINSSSSLGSNYSVSFYLPAKYLGSLPQPNPELNLQLNKWRSHCIAVRKFSGFAKDENINKEIDALITSLNKQVTGTAAILQDRNYYSIAQYNASNQLSGRLNEVWIDVTGFTVEGCPGYQGKY</sequence>
<dbReference type="PANTHER" id="PTHR11220:SF36">
    <property type="entry name" value="SOUL HEME-BINDING PROTEIN"/>
    <property type="match status" value="1"/>
</dbReference>
<evidence type="ECO:0000256" key="1">
    <source>
        <dbReference type="ARBA" id="ARBA00009817"/>
    </source>
</evidence>
<dbReference type="InterPro" id="IPR006917">
    <property type="entry name" value="SOUL_heme-bd"/>
</dbReference>
<dbReference type="SUPFAM" id="SSF55136">
    <property type="entry name" value="Probable bacterial effector-binding domain"/>
    <property type="match status" value="1"/>
</dbReference>
<dbReference type="OrthoDB" id="6424451at2759"/>
<dbReference type="FunFam" id="3.20.80.10:FF:000002">
    <property type="entry name" value="Heme-binding protein 2"/>
    <property type="match status" value="1"/>
</dbReference>
<dbReference type="PROSITE" id="PS51257">
    <property type="entry name" value="PROKAR_LIPOPROTEIN"/>
    <property type="match status" value="1"/>
</dbReference>
<protein>
    <submittedName>
        <fullName evidence="2">Heme-binding protein 2</fullName>
    </submittedName>
</protein>
<dbReference type="Pfam" id="PF04832">
    <property type="entry name" value="SOUL"/>
    <property type="match status" value="1"/>
</dbReference>
<dbReference type="Gene3D" id="3.20.80.10">
    <property type="entry name" value="Regulatory factor, effector binding domain"/>
    <property type="match status" value="1"/>
</dbReference>
<evidence type="ECO:0000313" key="2">
    <source>
        <dbReference type="EMBL" id="KAB1202712.1"/>
    </source>
</evidence>
<gene>
    <name evidence="2" type="ORF">CJ030_MR8G022748</name>
</gene>
<dbReference type="EMBL" id="RXIC02000026">
    <property type="protein sequence ID" value="KAB1202712.1"/>
    <property type="molecule type" value="Genomic_DNA"/>
</dbReference>
<dbReference type="PANTHER" id="PTHR11220">
    <property type="entry name" value="HEME-BINDING PROTEIN-RELATED"/>
    <property type="match status" value="1"/>
</dbReference>
<dbReference type="AlphaFoldDB" id="A0A6A1UQW9"/>
<name>A0A6A1UQW9_9ROSI</name>
<keyword evidence="3" id="KW-1185">Reference proteome</keyword>
<evidence type="ECO:0000313" key="3">
    <source>
        <dbReference type="Proteomes" id="UP000516437"/>
    </source>
</evidence>
<organism evidence="2 3">
    <name type="scientific">Morella rubra</name>
    <name type="common">Chinese bayberry</name>
    <dbReference type="NCBI Taxonomy" id="262757"/>
    <lineage>
        <taxon>Eukaryota</taxon>
        <taxon>Viridiplantae</taxon>
        <taxon>Streptophyta</taxon>
        <taxon>Embryophyta</taxon>
        <taxon>Tracheophyta</taxon>
        <taxon>Spermatophyta</taxon>
        <taxon>Magnoliopsida</taxon>
        <taxon>eudicotyledons</taxon>
        <taxon>Gunneridae</taxon>
        <taxon>Pentapetalae</taxon>
        <taxon>rosids</taxon>
        <taxon>fabids</taxon>
        <taxon>Fagales</taxon>
        <taxon>Myricaceae</taxon>
        <taxon>Morella</taxon>
    </lineage>
</organism>
<dbReference type="Proteomes" id="UP000516437">
    <property type="component" value="Chromosome 8"/>
</dbReference>
<accession>A0A6A1UQW9</accession>
<comment type="similarity">
    <text evidence="1">Belongs to the HEBP family.</text>
</comment>
<proteinExistence type="inferred from homology"/>